<gene>
    <name evidence="2" type="ORF">GMARGA_LOCUS3172</name>
</gene>
<organism evidence="2 3">
    <name type="scientific">Gigaspora margarita</name>
    <dbReference type="NCBI Taxonomy" id="4874"/>
    <lineage>
        <taxon>Eukaryota</taxon>
        <taxon>Fungi</taxon>
        <taxon>Fungi incertae sedis</taxon>
        <taxon>Mucoromycota</taxon>
        <taxon>Glomeromycotina</taxon>
        <taxon>Glomeromycetes</taxon>
        <taxon>Diversisporales</taxon>
        <taxon>Gigasporaceae</taxon>
        <taxon>Gigaspora</taxon>
    </lineage>
</organism>
<feature type="region of interest" description="Disordered" evidence="1">
    <location>
        <begin position="27"/>
        <end position="47"/>
    </location>
</feature>
<protein>
    <submittedName>
        <fullName evidence="2">8156_t:CDS:1</fullName>
    </submittedName>
</protein>
<keyword evidence="3" id="KW-1185">Reference proteome</keyword>
<comment type="caution">
    <text evidence="2">The sequence shown here is derived from an EMBL/GenBank/DDBJ whole genome shotgun (WGS) entry which is preliminary data.</text>
</comment>
<dbReference type="EMBL" id="CAJVQB010001117">
    <property type="protein sequence ID" value="CAG8521395.1"/>
    <property type="molecule type" value="Genomic_DNA"/>
</dbReference>
<feature type="compositionally biased region" description="Basic and acidic residues" evidence="1">
    <location>
        <begin position="38"/>
        <end position="47"/>
    </location>
</feature>
<sequence>MLEETTIEKNIQIEKLKDKINNLCFSNSDLANNTQSPKLEEDKLKKT</sequence>
<evidence type="ECO:0000256" key="1">
    <source>
        <dbReference type="SAM" id="MobiDB-lite"/>
    </source>
</evidence>
<proteinExistence type="predicted"/>
<feature type="compositionally biased region" description="Polar residues" evidence="1">
    <location>
        <begin position="27"/>
        <end position="37"/>
    </location>
</feature>
<evidence type="ECO:0000313" key="3">
    <source>
        <dbReference type="Proteomes" id="UP000789901"/>
    </source>
</evidence>
<dbReference type="Proteomes" id="UP000789901">
    <property type="component" value="Unassembled WGS sequence"/>
</dbReference>
<accession>A0ABM8W4A8</accession>
<evidence type="ECO:0000313" key="2">
    <source>
        <dbReference type="EMBL" id="CAG8521395.1"/>
    </source>
</evidence>
<name>A0ABM8W4A8_GIGMA</name>
<reference evidence="2 3" key="1">
    <citation type="submission" date="2021-06" db="EMBL/GenBank/DDBJ databases">
        <authorList>
            <person name="Kallberg Y."/>
            <person name="Tangrot J."/>
            <person name="Rosling A."/>
        </authorList>
    </citation>
    <scope>NUCLEOTIDE SEQUENCE [LARGE SCALE GENOMIC DNA]</scope>
    <source>
        <strain evidence="2 3">120-4 pot B 10/14</strain>
    </source>
</reference>